<dbReference type="AlphaFoldDB" id="A0AAE1HQP4"/>
<gene>
    <name evidence="1" type="ORF">KUF71_013817</name>
</gene>
<reference evidence="1" key="2">
    <citation type="journal article" date="2023" name="BMC Genomics">
        <title>Pest status, molecular evolution, and epigenetic factors derived from the genome assembly of Frankliniella fusca, a thysanopteran phytovirus vector.</title>
        <authorList>
            <person name="Catto M.A."/>
            <person name="Labadie P.E."/>
            <person name="Jacobson A.L."/>
            <person name="Kennedy G.G."/>
            <person name="Srinivasan R."/>
            <person name="Hunt B.G."/>
        </authorList>
    </citation>
    <scope>NUCLEOTIDE SEQUENCE</scope>
    <source>
        <strain evidence="1">PL_HMW_Pooled</strain>
    </source>
</reference>
<name>A0AAE1HQP4_9NEOP</name>
<keyword evidence="2" id="KW-1185">Reference proteome</keyword>
<protein>
    <submittedName>
        <fullName evidence="1">Protein transport protein SEC13</fullName>
    </submittedName>
</protein>
<accession>A0AAE1HQP4</accession>
<organism evidence="1 2">
    <name type="scientific">Frankliniella fusca</name>
    <dbReference type="NCBI Taxonomy" id="407009"/>
    <lineage>
        <taxon>Eukaryota</taxon>
        <taxon>Metazoa</taxon>
        <taxon>Ecdysozoa</taxon>
        <taxon>Arthropoda</taxon>
        <taxon>Hexapoda</taxon>
        <taxon>Insecta</taxon>
        <taxon>Pterygota</taxon>
        <taxon>Neoptera</taxon>
        <taxon>Paraneoptera</taxon>
        <taxon>Thysanoptera</taxon>
        <taxon>Terebrantia</taxon>
        <taxon>Thripoidea</taxon>
        <taxon>Thripidae</taxon>
        <taxon>Frankliniella</taxon>
    </lineage>
</organism>
<dbReference type="PANTHER" id="PTHR46579">
    <property type="entry name" value="F5/8 TYPE C DOMAIN-CONTAINING PROTEIN-RELATED"/>
    <property type="match status" value="1"/>
</dbReference>
<dbReference type="EMBL" id="JAHWGI010001231">
    <property type="protein sequence ID" value="KAK3925568.1"/>
    <property type="molecule type" value="Genomic_DNA"/>
</dbReference>
<dbReference type="Proteomes" id="UP001219518">
    <property type="component" value="Unassembled WGS sequence"/>
</dbReference>
<reference evidence="1" key="1">
    <citation type="submission" date="2021-07" db="EMBL/GenBank/DDBJ databases">
        <authorList>
            <person name="Catto M.A."/>
            <person name="Jacobson A."/>
            <person name="Kennedy G."/>
            <person name="Labadie P."/>
            <person name="Hunt B.G."/>
            <person name="Srinivasan R."/>
        </authorList>
    </citation>
    <scope>NUCLEOTIDE SEQUENCE</scope>
    <source>
        <strain evidence="1">PL_HMW_Pooled</strain>
        <tissue evidence="1">Head</tissue>
    </source>
</reference>
<comment type="caution">
    <text evidence="1">The sequence shown here is derived from an EMBL/GenBank/DDBJ whole genome shotgun (WGS) entry which is preliminary data.</text>
</comment>
<proteinExistence type="predicted"/>
<sequence>MINRKQMKGSEWRNWIIYFAVPCLKGLINQEHITPVELLSHGAFLLSLDNILPENIIEADRCLRQFLDLNEQLYGIEKTKLNLHTLVHFSRSVSENGNLWCYSTFNFESWNHKIIQTVSSPQGALLQILVRHLIYSSLELARHSLQNISLPIRSQLSKIMTKKRMTRAYQFSQHVYLMGKVTIRNTTEQEQKVLQQLGFINIGAVQEYSKISINSSVYCPMKHVKNGSKSDNSLIYTHGDTYCSIESVVRFQTEEGTDKCGLLVSEHQVTNRTHFNVARHISCLLEHANDLPHFVTPEEVRSFVVKMPLHGEMYVVPLPNLYEID</sequence>
<evidence type="ECO:0000313" key="2">
    <source>
        <dbReference type="Proteomes" id="UP001219518"/>
    </source>
</evidence>
<evidence type="ECO:0000313" key="1">
    <source>
        <dbReference type="EMBL" id="KAK3925568.1"/>
    </source>
</evidence>
<dbReference type="PANTHER" id="PTHR46579:SF1">
    <property type="entry name" value="F5_8 TYPE C DOMAIN-CONTAINING PROTEIN"/>
    <property type="match status" value="1"/>
</dbReference>